<reference evidence="1 2" key="1">
    <citation type="submission" date="2018-06" db="EMBL/GenBank/DDBJ databases">
        <authorList>
            <consortium name="Pathogen Informatics"/>
            <person name="Doyle S."/>
        </authorList>
    </citation>
    <scope>NUCLEOTIDE SEQUENCE [LARGE SCALE GENOMIC DNA]</scope>
    <source>
        <strain evidence="1 2">NCTC7023</strain>
    </source>
</reference>
<name>A0AAX2LG68_STRSZ</name>
<sequence>MNLVYMDGKKEPYTTSDIIAEVTQVQPLSVVKLIDNNADRFLNLGHLQRKKQSKRVGRPRKVYRLNEAQTYLAISLQRNLTRNSEVVGDHKEMFSKAYQIIKTMKQKTHQ</sequence>
<dbReference type="RefSeq" id="WP_076634446.1">
    <property type="nucleotide sequence ID" value="NZ_CP065191.1"/>
</dbReference>
<dbReference type="EMBL" id="UHHT01000001">
    <property type="protein sequence ID" value="SUO81760.1"/>
    <property type="molecule type" value="Genomic_DNA"/>
</dbReference>
<evidence type="ECO:0000313" key="2">
    <source>
        <dbReference type="Proteomes" id="UP000255476"/>
    </source>
</evidence>
<comment type="caution">
    <text evidence="1">The sequence shown here is derived from an EMBL/GenBank/DDBJ whole genome shotgun (WGS) entry which is preliminary data.</text>
</comment>
<dbReference type="Proteomes" id="UP000255476">
    <property type="component" value="Unassembled WGS sequence"/>
</dbReference>
<dbReference type="AlphaFoldDB" id="A0AAX2LG68"/>
<organism evidence="1 2">
    <name type="scientific">Streptococcus equi subsp. zooepidemicus</name>
    <dbReference type="NCBI Taxonomy" id="40041"/>
    <lineage>
        <taxon>Bacteria</taxon>
        <taxon>Bacillati</taxon>
        <taxon>Bacillota</taxon>
        <taxon>Bacilli</taxon>
        <taxon>Lactobacillales</taxon>
        <taxon>Streptococcaceae</taxon>
        <taxon>Streptococcus</taxon>
    </lineage>
</organism>
<gene>
    <name evidence="1" type="ORF">NCTC7023_01111</name>
</gene>
<evidence type="ECO:0000313" key="1">
    <source>
        <dbReference type="EMBL" id="SUO81760.1"/>
    </source>
</evidence>
<proteinExistence type="predicted"/>
<accession>A0AAX2LG68</accession>
<protein>
    <submittedName>
        <fullName evidence="1">Phage protein</fullName>
    </submittedName>
</protein>